<dbReference type="GeneID" id="94837079"/>
<organism evidence="2 3">
    <name type="scientific">Tritrichomonas foetus</name>
    <dbReference type="NCBI Taxonomy" id="1144522"/>
    <lineage>
        <taxon>Eukaryota</taxon>
        <taxon>Metamonada</taxon>
        <taxon>Parabasalia</taxon>
        <taxon>Tritrichomonadida</taxon>
        <taxon>Tritrichomonadidae</taxon>
        <taxon>Tritrichomonas</taxon>
    </lineage>
</organism>
<dbReference type="EMBL" id="MLAK01000648">
    <property type="protein sequence ID" value="OHT09117.1"/>
    <property type="molecule type" value="Genomic_DNA"/>
</dbReference>
<evidence type="ECO:0000313" key="3">
    <source>
        <dbReference type="Proteomes" id="UP000179807"/>
    </source>
</evidence>
<dbReference type="AlphaFoldDB" id="A0A1J4KII5"/>
<dbReference type="InterPro" id="IPR011990">
    <property type="entry name" value="TPR-like_helical_dom_sf"/>
</dbReference>
<keyword evidence="1" id="KW-1133">Transmembrane helix</keyword>
<dbReference type="Gene3D" id="1.25.40.10">
    <property type="entry name" value="Tetratricopeptide repeat domain"/>
    <property type="match status" value="1"/>
</dbReference>
<comment type="caution">
    <text evidence="2">The sequence shown here is derived from an EMBL/GenBank/DDBJ whole genome shotgun (WGS) entry which is preliminary data.</text>
</comment>
<reference evidence="2" key="1">
    <citation type="submission" date="2016-10" db="EMBL/GenBank/DDBJ databases">
        <authorList>
            <person name="Benchimol M."/>
            <person name="Almeida L.G."/>
            <person name="Vasconcelos A.T."/>
            <person name="Perreira-Neves A."/>
            <person name="Rosa I.A."/>
            <person name="Tasca T."/>
            <person name="Bogo M.R."/>
            <person name="de Souza W."/>
        </authorList>
    </citation>
    <scope>NUCLEOTIDE SEQUENCE [LARGE SCALE GENOMIC DNA]</scope>
    <source>
        <strain evidence="2">K</strain>
    </source>
</reference>
<keyword evidence="1" id="KW-0472">Membrane</keyword>
<evidence type="ECO:0000313" key="2">
    <source>
        <dbReference type="EMBL" id="OHT09117.1"/>
    </source>
</evidence>
<dbReference type="InterPro" id="IPR008978">
    <property type="entry name" value="HSP20-like_chaperone"/>
</dbReference>
<evidence type="ECO:0008006" key="4">
    <source>
        <dbReference type="Google" id="ProtNLM"/>
    </source>
</evidence>
<feature type="transmembrane region" description="Helical" evidence="1">
    <location>
        <begin position="323"/>
        <end position="344"/>
    </location>
</feature>
<proteinExistence type="predicted"/>
<dbReference type="SUPFAM" id="SSF81901">
    <property type="entry name" value="HCP-like"/>
    <property type="match status" value="1"/>
</dbReference>
<dbReference type="VEuPathDB" id="TrichDB:TRFO_22118"/>
<name>A0A1J4KII5_9EUKA</name>
<dbReference type="Gene3D" id="2.60.40.790">
    <property type="match status" value="1"/>
</dbReference>
<dbReference type="OrthoDB" id="2384430at2759"/>
<dbReference type="RefSeq" id="XP_068362253.1">
    <property type="nucleotide sequence ID" value="XM_068502375.1"/>
</dbReference>
<protein>
    <recommendedName>
        <fullName evidence="4">CS domain-containing protein</fullName>
    </recommendedName>
</protein>
<sequence length="349" mass="39495">MINPALSSLYQWKMDQDANSVVVELPFPETPFNPEILTVSLQEDKAILIVEIPGEIPFIQGVLYKECKSFTSRFDDNSFYLTLNKEDSEIWPYLMSDFNPNNSKMDPKSSYDLFDFAQKTQNPDMIQKSMNYLDISISEGYVPALRLASEISLRSKENIELGMNLLKIAAYTYQDVSSMLKLALHYEMNKDTIDDAFTLFTTAAKKGAILGMSFLGQMISPLSDISFHHKDAIKAAQLFESVLENDPDECVSLYEYSKLLYFGVGVNEDKNKALDMYNKVKLSEPSIPPLESLTFDESVLNGGKTGENGKQSKKEKKKFLNPFNSIVIISCISFILASASILYVRKRRK</sequence>
<dbReference type="SUPFAM" id="SSF49764">
    <property type="entry name" value="HSP20-like chaperones"/>
    <property type="match status" value="1"/>
</dbReference>
<evidence type="ECO:0000256" key="1">
    <source>
        <dbReference type="SAM" id="Phobius"/>
    </source>
</evidence>
<gene>
    <name evidence="2" type="ORF">TRFO_22118</name>
</gene>
<accession>A0A1J4KII5</accession>
<keyword evidence="1" id="KW-0812">Transmembrane</keyword>
<dbReference type="Proteomes" id="UP000179807">
    <property type="component" value="Unassembled WGS sequence"/>
</dbReference>
<keyword evidence="3" id="KW-1185">Reference proteome</keyword>